<keyword evidence="2 5" id="KW-0808">Transferase</keyword>
<dbReference type="Gene3D" id="3.40.50.150">
    <property type="entry name" value="Vaccinia Virus protein VP39"/>
    <property type="match status" value="1"/>
</dbReference>
<dbReference type="SUPFAM" id="SSF53335">
    <property type="entry name" value="S-adenosyl-L-methionine-dependent methyltransferases"/>
    <property type="match status" value="1"/>
</dbReference>
<dbReference type="GO" id="GO:0032259">
    <property type="term" value="P:methylation"/>
    <property type="evidence" value="ECO:0007669"/>
    <property type="project" value="UniProtKB-KW"/>
</dbReference>
<dbReference type="GO" id="GO:0044027">
    <property type="term" value="P:negative regulation of gene expression via chromosomal CpG island methylation"/>
    <property type="evidence" value="ECO:0007669"/>
    <property type="project" value="TreeGrafter"/>
</dbReference>
<evidence type="ECO:0000256" key="1">
    <source>
        <dbReference type="ARBA" id="ARBA00022603"/>
    </source>
</evidence>
<keyword evidence="3 5" id="KW-0949">S-adenosyl-L-methionine</keyword>
<protein>
    <recommendedName>
        <fullName evidence="7">Cytosine-specific methyltransferase</fullName>
        <ecNumber evidence="7">2.1.1.37</ecNumber>
    </recommendedName>
</protein>
<evidence type="ECO:0000256" key="5">
    <source>
        <dbReference type="PROSITE-ProRule" id="PRU01016"/>
    </source>
</evidence>
<evidence type="ECO:0000313" key="9">
    <source>
        <dbReference type="Proteomes" id="UP000190626"/>
    </source>
</evidence>
<dbReference type="EMBL" id="MBTG01000019">
    <property type="protein sequence ID" value="OPH54976.1"/>
    <property type="molecule type" value="Genomic_DNA"/>
</dbReference>
<dbReference type="STRING" id="1469647.BC351_30105"/>
<dbReference type="GO" id="GO:0003886">
    <property type="term" value="F:DNA (cytosine-5-)-methyltransferase activity"/>
    <property type="evidence" value="ECO:0007669"/>
    <property type="project" value="UniProtKB-EC"/>
</dbReference>
<name>A0A1V4HGW2_9BACL</name>
<gene>
    <name evidence="8" type="ORF">BC351_30105</name>
</gene>
<evidence type="ECO:0000256" key="6">
    <source>
        <dbReference type="RuleBase" id="RU000416"/>
    </source>
</evidence>
<keyword evidence="1 5" id="KW-0489">Methyltransferase</keyword>
<dbReference type="AlphaFoldDB" id="A0A1V4HGW2"/>
<dbReference type="PANTHER" id="PTHR10629">
    <property type="entry name" value="CYTOSINE-SPECIFIC METHYLTRANSFERASE"/>
    <property type="match status" value="1"/>
</dbReference>
<dbReference type="PANTHER" id="PTHR10629:SF52">
    <property type="entry name" value="DNA (CYTOSINE-5)-METHYLTRANSFERASE 1"/>
    <property type="match status" value="1"/>
</dbReference>
<dbReference type="RefSeq" id="WP_079414655.1">
    <property type="nucleotide sequence ID" value="NZ_MBTG01000019.1"/>
</dbReference>
<feature type="active site" evidence="5">
    <location>
        <position position="90"/>
    </location>
</feature>
<dbReference type="InterPro" id="IPR050390">
    <property type="entry name" value="C5-Methyltransferase"/>
</dbReference>
<dbReference type="InterPro" id="IPR029063">
    <property type="entry name" value="SAM-dependent_MTases_sf"/>
</dbReference>
<dbReference type="PROSITE" id="PS51679">
    <property type="entry name" value="SAM_MT_C5"/>
    <property type="match status" value="1"/>
</dbReference>
<dbReference type="NCBIfam" id="TIGR00675">
    <property type="entry name" value="dcm"/>
    <property type="match status" value="1"/>
</dbReference>
<dbReference type="InterPro" id="IPR018117">
    <property type="entry name" value="C5_DNA_meth_AS"/>
</dbReference>
<keyword evidence="4" id="KW-0680">Restriction system</keyword>
<sequence length="516" mass="59309">MTYNKPTIVELFSGPGGLALGFHLAGFETLVAYEFEEDSINTYKANFPNTNVIKKDLANFSDDDISELREYVYKKTEQYSVDIVMGGPPCRSFSTSNPKRTHGDKRDYYYKQLIRVASELNAKYFIMENVDDILSKSISKTSQKKVFHCLLEDLQNEGFLYINFKILKAADYGTPQTRERIFILATKDSSLPLTYPEPTHSEHGTTLPRWVTVEEAFEDLPKVTSVKDTKVGEDQFLVKNSKTNNSGFYFCDTYKKKPSGAFSKYCRNIENSIYDYRKFTWVNFKKDILTLFNIPNHSNRIIERYNLLQEDENQGDLVTRLRNELSTDEFQQLLDKKIIPKGVFIQKNRKLPANIPSRTVTSHAREELVHPNFNRNLTAREVARLQGFPDWYIFTGANQKPHKPDSEKEIGTGRDYYQQIGDAVPPLMSAALAKEILNNLSNMRDATYAPLRENIIKYIYSNNLKLTDLKQKLKIDAVGLADILSGIIEPKNQNLLYNEVEITEKKEQPAKQVALI</sequence>
<dbReference type="OrthoDB" id="9813719at2"/>
<evidence type="ECO:0000256" key="4">
    <source>
        <dbReference type="ARBA" id="ARBA00022747"/>
    </source>
</evidence>
<organism evidence="8 9">
    <name type="scientific">Paenibacillus ferrarius</name>
    <dbReference type="NCBI Taxonomy" id="1469647"/>
    <lineage>
        <taxon>Bacteria</taxon>
        <taxon>Bacillati</taxon>
        <taxon>Bacillota</taxon>
        <taxon>Bacilli</taxon>
        <taxon>Bacillales</taxon>
        <taxon>Paenibacillaceae</taxon>
        <taxon>Paenibacillus</taxon>
    </lineage>
</organism>
<dbReference type="PRINTS" id="PR00105">
    <property type="entry name" value="C5METTRFRASE"/>
</dbReference>
<comment type="similarity">
    <text evidence="5 6">Belongs to the class I-like SAM-binding methyltransferase superfamily. C5-methyltransferase family.</text>
</comment>
<reference evidence="9" key="1">
    <citation type="submission" date="2016-07" db="EMBL/GenBank/DDBJ databases">
        <authorList>
            <person name="Florea S."/>
            <person name="Webb J.S."/>
            <person name="Jaromczyk J."/>
            <person name="Schardl C.L."/>
        </authorList>
    </citation>
    <scope>NUCLEOTIDE SEQUENCE [LARGE SCALE GENOMIC DNA]</scope>
    <source>
        <strain evidence="9">CY1</strain>
    </source>
</reference>
<evidence type="ECO:0000313" key="8">
    <source>
        <dbReference type="EMBL" id="OPH54976.1"/>
    </source>
</evidence>
<accession>A0A1V4HGW2</accession>
<dbReference type="Pfam" id="PF00145">
    <property type="entry name" value="DNA_methylase"/>
    <property type="match status" value="1"/>
</dbReference>
<keyword evidence="9" id="KW-1185">Reference proteome</keyword>
<proteinExistence type="inferred from homology"/>
<evidence type="ECO:0000256" key="3">
    <source>
        <dbReference type="ARBA" id="ARBA00022691"/>
    </source>
</evidence>
<dbReference type="EC" id="2.1.1.37" evidence="7"/>
<dbReference type="REBASE" id="245427">
    <property type="entry name" value="M.PfeCY1ORF30105P"/>
</dbReference>
<dbReference type="InterPro" id="IPR001525">
    <property type="entry name" value="C5_MeTfrase"/>
</dbReference>
<dbReference type="Gene3D" id="3.90.120.10">
    <property type="entry name" value="DNA Methylase, subunit A, domain 2"/>
    <property type="match status" value="1"/>
</dbReference>
<comment type="catalytic activity">
    <reaction evidence="7">
        <text>a 2'-deoxycytidine in DNA + S-adenosyl-L-methionine = a 5-methyl-2'-deoxycytidine in DNA + S-adenosyl-L-homocysteine + H(+)</text>
        <dbReference type="Rhea" id="RHEA:13681"/>
        <dbReference type="Rhea" id="RHEA-COMP:11369"/>
        <dbReference type="Rhea" id="RHEA-COMP:11370"/>
        <dbReference type="ChEBI" id="CHEBI:15378"/>
        <dbReference type="ChEBI" id="CHEBI:57856"/>
        <dbReference type="ChEBI" id="CHEBI:59789"/>
        <dbReference type="ChEBI" id="CHEBI:85452"/>
        <dbReference type="ChEBI" id="CHEBI:85454"/>
        <dbReference type="EC" id="2.1.1.37"/>
    </reaction>
</comment>
<dbReference type="PROSITE" id="PS00094">
    <property type="entry name" value="C5_MTASE_1"/>
    <property type="match status" value="1"/>
</dbReference>
<dbReference type="GO" id="GO:0003677">
    <property type="term" value="F:DNA binding"/>
    <property type="evidence" value="ECO:0007669"/>
    <property type="project" value="TreeGrafter"/>
</dbReference>
<dbReference type="GO" id="GO:0009307">
    <property type="term" value="P:DNA restriction-modification system"/>
    <property type="evidence" value="ECO:0007669"/>
    <property type="project" value="UniProtKB-KW"/>
</dbReference>
<evidence type="ECO:0000256" key="7">
    <source>
        <dbReference type="RuleBase" id="RU000417"/>
    </source>
</evidence>
<dbReference type="Proteomes" id="UP000190626">
    <property type="component" value="Unassembled WGS sequence"/>
</dbReference>
<comment type="caution">
    <text evidence="8">The sequence shown here is derived from an EMBL/GenBank/DDBJ whole genome shotgun (WGS) entry which is preliminary data.</text>
</comment>
<evidence type="ECO:0000256" key="2">
    <source>
        <dbReference type="ARBA" id="ARBA00022679"/>
    </source>
</evidence>